<feature type="region of interest" description="Disordered" evidence="1">
    <location>
        <begin position="54"/>
        <end position="120"/>
    </location>
</feature>
<name>A0ABR1ZZY7_9ROSI</name>
<accession>A0ABR1ZZY7</accession>
<organism evidence="2 3">
    <name type="scientific">Hibiscus sabdariffa</name>
    <name type="common">roselle</name>
    <dbReference type="NCBI Taxonomy" id="183260"/>
    <lineage>
        <taxon>Eukaryota</taxon>
        <taxon>Viridiplantae</taxon>
        <taxon>Streptophyta</taxon>
        <taxon>Embryophyta</taxon>
        <taxon>Tracheophyta</taxon>
        <taxon>Spermatophyta</taxon>
        <taxon>Magnoliopsida</taxon>
        <taxon>eudicotyledons</taxon>
        <taxon>Gunneridae</taxon>
        <taxon>Pentapetalae</taxon>
        <taxon>rosids</taxon>
        <taxon>malvids</taxon>
        <taxon>Malvales</taxon>
        <taxon>Malvaceae</taxon>
        <taxon>Malvoideae</taxon>
        <taxon>Hibiscus</taxon>
    </lineage>
</organism>
<feature type="compositionally biased region" description="Basic and acidic residues" evidence="1">
    <location>
        <begin position="79"/>
        <end position="96"/>
    </location>
</feature>
<reference evidence="2 3" key="1">
    <citation type="journal article" date="2024" name="G3 (Bethesda)">
        <title>Genome assembly of Hibiscus sabdariffa L. provides insights into metabolisms of medicinal natural products.</title>
        <authorList>
            <person name="Kim T."/>
        </authorList>
    </citation>
    <scope>NUCLEOTIDE SEQUENCE [LARGE SCALE GENOMIC DNA]</scope>
    <source>
        <strain evidence="2">TK-2024</strain>
        <tissue evidence="2">Old leaves</tissue>
    </source>
</reference>
<gene>
    <name evidence="2" type="ORF">V6N12_033695</name>
</gene>
<evidence type="ECO:0000313" key="3">
    <source>
        <dbReference type="Proteomes" id="UP001472677"/>
    </source>
</evidence>
<keyword evidence="3" id="KW-1185">Reference proteome</keyword>
<proteinExistence type="predicted"/>
<protein>
    <submittedName>
        <fullName evidence="2">Uncharacterized protein</fullName>
    </submittedName>
</protein>
<feature type="compositionally biased region" description="Polar residues" evidence="1">
    <location>
        <begin position="109"/>
        <end position="120"/>
    </location>
</feature>
<dbReference type="EMBL" id="JBBPBM010001188">
    <property type="protein sequence ID" value="KAK8486284.1"/>
    <property type="molecule type" value="Genomic_DNA"/>
</dbReference>
<comment type="caution">
    <text evidence="2">The sequence shown here is derived from an EMBL/GenBank/DDBJ whole genome shotgun (WGS) entry which is preliminary data.</text>
</comment>
<dbReference type="Proteomes" id="UP001472677">
    <property type="component" value="Unassembled WGS sequence"/>
</dbReference>
<sequence length="120" mass="12770">MNGGCSRSRRRAASIISPRAVLKGFKVPLATWLHSTATIQRNDDNTTVAMTHIGSKRVNGDSHGGVDATSTTTTSIPAEEERKKHEKLTNRPRTEASDGEGTTRGVSHGGSQNQGSKLMG</sequence>
<evidence type="ECO:0000313" key="2">
    <source>
        <dbReference type="EMBL" id="KAK8486284.1"/>
    </source>
</evidence>
<evidence type="ECO:0000256" key="1">
    <source>
        <dbReference type="SAM" id="MobiDB-lite"/>
    </source>
</evidence>